<sequence length="179" mass="19494">MQIFTVAAALFVAIAGATEQSEQANRGELSWGGGRYRPQRGGGRGNFPYGGRGGGRGGRGRGRGRRYDGRNFDPNDGVRDYGLRDSCTCSVNGVVDPDVARAACNDLKQTWDNLDFDEGSGACYDDNSIGLEKRGWGAACQNNGPAYDQYNPAYVTSNCDPKSPQDYNVDDDDYDDYWN</sequence>
<feature type="region of interest" description="Disordered" evidence="1">
    <location>
        <begin position="157"/>
        <end position="179"/>
    </location>
</feature>
<name>A0A1P8YXK6_PASFU</name>
<evidence type="ECO:0000256" key="2">
    <source>
        <dbReference type="SAM" id="SignalP"/>
    </source>
</evidence>
<reference evidence="3" key="1">
    <citation type="submission" date="2016-10" db="EMBL/GenBank/DDBJ databases">
        <title>Novel effectors identified in the apoplast of Cladosporium fulvum-infected tomato.</title>
        <authorList>
            <person name="Mesarich C.H."/>
            <person name="de Wit P.J.G.M."/>
        </authorList>
    </citation>
    <scope>NUCLEOTIDE SEQUENCE</scope>
    <source>
        <strain evidence="3">0WU</strain>
    </source>
</reference>
<feature type="chain" id="PRO_5040573430" evidence="2">
    <location>
        <begin position="18"/>
        <end position="179"/>
    </location>
</feature>
<accession>A0A1P8YXK6</accession>
<dbReference type="EMBL" id="KX943070">
    <property type="protein sequence ID" value="AQA29241.1"/>
    <property type="molecule type" value="Genomic_DNA"/>
</dbReference>
<reference evidence="4" key="2">
    <citation type="submission" date="2021-12" db="EMBL/GenBank/DDBJ databases">
        <authorList>
            <person name="Zaccaron A."/>
            <person name="Stergiopoulos I."/>
        </authorList>
    </citation>
    <scope>NUCLEOTIDE SEQUENCE</scope>
    <source>
        <strain evidence="4">Race5_Kim</strain>
    </source>
</reference>
<feature type="region of interest" description="Disordered" evidence="1">
    <location>
        <begin position="22"/>
        <end position="73"/>
    </location>
</feature>
<reference evidence="4" key="3">
    <citation type="journal article" date="2022" name="Microb. Genom.">
        <title>A chromosome-scale genome assembly of the tomato pathogen Cladosporium fulvum reveals a compartmentalized genome architecture and the presence of a dispensable chromosome.</title>
        <authorList>
            <person name="Zaccaron A.Z."/>
            <person name="Chen L.H."/>
            <person name="Samaras A."/>
            <person name="Stergiopoulos I."/>
        </authorList>
    </citation>
    <scope>NUCLEOTIDE SEQUENCE</scope>
    <source>
        <strain evidence="4">Race5_Kim</strain>
    </source>
</reference>
<protein>
    <submittedName>
        <fullName evidence="3">Putative effector 38</fullName>
    </submittedName>
</protein>
<proteinExistence type="predicted"/>
<evidence type="ECO:0000313" key="4">
    <source>
        <dbReference type="EMBL" id="UJO15746.1"/>
    </source>
</evidence>
<evidence type="ECO:0000313" key="3">
    <source>
        <dbReference type="EMBL" id="AQA29241.1"/>
    </source>
</evidence>
<feature type="compositionally biased region" description="Acidic residues" evidence="1">
    <location>
        <begin position="168"/>
        <end position="179"/>
    </location>
</feature>
<feature type="signal peptide" evidence="2">
    <location>
        <begin position="1"/>
        <end position="17"/>
    </location>
</feature>
<evidence type="ECO:0000313" key="5">
    <source>
        <dbReference type="Proteomes" id="UP000756132"/>
    </source>
</evidence>
<gene>
    <name evidence="3" type="primary">CE38</name>
    <name evidence="4" type="ORF">CLAFUR5_04375</name>
</gene>
<organism evidence="3">
    <name type="scientific">Passalora fulva</name>
    <name type="common">Tomato leaf mold</name>
    <name type="synonym">Cladosporium fulvum</name>
    <dbReference type="NCBI Taxonomy" id="5499"/>
    <lineage>
        <taxon>Eukaryota</taxon>
        <taxon>Fungi</taxon>
        <taxon>Dikarya</taxon>
        <taxon>Ascomycota</taxon>
        <taxon>Pezizomycotina</taxon>
        <taxon>Dothideomycetes</taxon>
        <taxon>Dothideomycetidae</taxon>
        <taxon>Mycosphaerellales</taxon>
        <taxon>Mycosphaerellaceae</taxon>
        <taxon>Fulvia</taxon>
    </lineage>
</organism>
<keyword evidence="2" id="KW-0732">Signal</keyword>
<evidence type="ECO:0000256" key="1">
    <source>
        <dbReference type="SAM" id="MobiDB-lite"/>
    </source>
</evidence>
<feature type="compositionally biased region" description="Gly residues" evidence="1">
    <location>
        <begin position="30"/>
        <end position="57"/>
    </location>
</feature>
<keyword evidence="5" id="KW-1185">Reference proteome</keyword>
<dbReference type="EMBL" id="CP090166">
    <property type="protein sequence ID" value="UJO15746.1"/>
    <property type="molecule type" value="Genomic_DNA"/>
</dbReference>
<dbReference type="AlphaFoldDB" id="A0A1P8YXK6"/>
<dbReference type="Proteomes" id="UP000756132">
    <property type="component" value="Chromosome 4"/>
</dbReference>